<keyword evidence="4" id="KW-1185">Reference proteome</keyword>
<dbReference type="InterPro" id="IPR036291">
    <property type="entry name" value="NAD(P)-bd_dom_sf"/>
</dbReference>
<dbReference type="PANTHER" id="PTHR43000">
    <property type="entry name" value="DTDP-D-GLUCOSE 4,6-DEHYDRATASE-RELATED"/>
    <property type="match status" value="1"/>
</dbReference>
<sequence length="454" mass="49312">MMLLAAATSAYHLPSAARAAPPLLLPRAPALMVAHAEAPPLEAAGRGGKGKKVFVLGGDGFCGWPTAVHLSNAGHDVVIIDNLSRRKIDLELGCESLTPISSPEVRVAAWNELSGRNMRFEYMDIAKEYDRFLQMIKEEKPDTMVHFAEQRAAPYSMKSGATKRYTVENNVGASHNAVCAIVESGLDIHLVHLGTMGVYGYGNSGGKIPEGYIDVTLPGGRERNILHPAYPGSVYHATKCLDALLFQFYAKNDQLRITDLHQGIVWGTNTPLTSKDERLCNRFDYDGEYGTVLNRFLMQAACGIPLTVYGTGGQTRAFIHITDTCKCIELAVNNPPVGGERVKILNQVAQTARVRDLAQLIGSMTGAKVQLTANPRAEDAENELEVSNDQFKEMGLDPILLDSAAGLLTEVQEIATKYQHRCDRSKVVSKSFWNKGTAKAAEGKTVDVGAKTVV</sequence>
<feature type="domain" description="NAD-dependent epimerase/dehydratase" evidence="2">
    <location>
        <begin position="53"/>
        <end position="337"/>
    </location>
</feature>
<gene>
    <name evidence="3" type="ORF">AB1Y20_016626</name>
</gene>
<dbReference type="Proteomes" id="UP001515480">
    <property type="component" value="Unassembled WGS sequence"/>
</dbReference>
<dbReference type="Pfam" id="PF01370">
    <property type="entry name" value="Epimerase"/>
    <property type="match status" value="1"/>
</dbReference>
<proteinExistence type="inferred from homology"/>
<reference evidence="3 4" key="1">
    <citation type="journal article" date="2024" name="Science">
        <title>Giant polyketide synthase enzymes in the biosynthesis of giant marine polyether toxins.</title>
        <authorList>
            <person name="Fallon T.R."/>
            <person name="Shende V.V."/>
            <person name="Wierzbicki I.H."/>
            <person name="Pendleton A.L."/>
            <person name="Watervoot N.F."/>
            <person name="Auber R.P."/>
            <person name="Gonzalez D.J."/>
            <person name="Wisecaver J.H."/>
            <person name="Moore B.S."/>
        </authorList>
    </citation>
    <scope>NUCLEOTIDE SEQUENCE [LARGE SCALE GENOMIC DNA]</scope>
    <source>
        <strain evidence="3 4">12B1</strain>
    </source>
</reference>
<evidence type="ECO:0000259" key="2">
    <source>
        <dbReference type="Pfam" id="PF01370"/>
    </source>
</evidence>
<organism evidence="3 4">
    <name type="scientific">Prymnesium parvum</name>
    <name type="common">Toxic golden alga</name>
    <dbReference type="NCBI Taxonomy" id="97485"/>
    <lineage>
        <taxon>Eukaryota</taxon>
        <taxon>Haptista</taxon>
        <taxon>Haptophyta</taxon>
        <taxon>Prymnesiophyceae</taxon>
        <taxon>Prymnesiales</taxon>
        <taxon>Prymnesiaceae</taxon>
        <taxon>Prymnesium</taxon>
    </lineage>
</organism>
<dbReference type="InterPro" id="IPR001509">
    <property type="entry name" value="Epimerase_deHydtase"/>
</dbReference>
<dbReference type="EMBL" id="JBGBPQ010000031">
    <property type="protein sequence ID" value="KAL1495764.1"/>
    <property type="molecule type" value="Genomic_DNA"/>
</dbReference>
<comment type="similarity">
    <text evidence="1">Belongs to the NAD(P)-dependent epimerase/dehydratase family.</text>
</comment>
<evidence type="ECO:0000256" key="1">
    <source>
        <dbReference type="ARBA" id="ARBA00007637"/>
    </source>
</evidence>
<dbReference type="AlphaFoldDB" id="A0AB34ID10"/>
<name>A0AB34ID10_PRYPA</name>
<protein>
    <recommendedName>
        <fullName evidence="2">NAD-dependent epimerase/dehydratase domain-containing protein</fullName>
    </recommendedName>
</protein>
<accession>A0AB34ID10</accession>
<comment type="caution">
    <text evidence="3">The sequence shown here is derived from an EMBL/GenBank/DDBJ whole genome shotgun (WGS) entry which is preliminary data.</text>
</comment>
<evidence type="ECO:0000313" key="3">
    <source>
        <dbReference type="EMBL" id="KAL1495764.1"/>
    </source>
</evidence>
<dbReference type="Gene3D" id="3.40.50.720">
    <property type="entry name" value="NAD(P)-binding Rossmann-like Domain"/>
    <property type="match status" value="1"/>
</dbReference>
<evidence type="ECO:0000313" key="4">
    <source>
        <dbReference type="Proteomes" id="UP001515480"/>
    </source>
</evidence>
<dbReference type="Gene3D" id="3.90.25.10">
    <property type="entry name" value="UDP-galactose 4-epimerase, domain 1"/>
    <property type="match status" value="1"/>
</dbReference>
<dbReference type="SUPFAM" id="SSF51735">
    <property type="entry name" value="NAD(P)-binding Rossmann-fold domains"/>
    <property type="match status" value="1"/>
</dbReference>